<organism evidence="1 2">
    <name type="scientific">Atta colombica</name>
    <dbReference type="NCBI Taxonomy" id="520822"/>
    <lineage>
        <taxon>Eukaryota</taxon>
        <taxon>Metazoa</taxon>
        <taxon>Ecdysozoa</taxon>
        <taxon>Arthropoda</taxon>
        <taxon>Hexapoda</taxon>
        <taxon>Insecta</taxon>
        <taxon>Pterygota</taxon>
        <taxon>Neoptera</taxon>
        <taxon>Endopterygota</taxon>
        <taxon>Hymenoptera</taxon>
        <taxon>Apocrita</taxon>
        <taxon>Aculeata</taxon>
        <taxon>Formicoidea</taxon>
        <taxon>Formicidae</taxon>
        <taxon>Myrmicinae</taxon>
        <taxon>Atta</taxon>
    </lineage>
</organism>
<reference evidence="1 2" key="1">
    <citation type="submission" date="2015-09" db="EMBL/GenBank/DDBJ databases">
        <title>Atta colombica WGS genome.</title>
        <authorList>
            <person name="Nygaard S."/>
            <person name="Hu H."/>
            <person name="Boomsma J."/>
            <person name="Zhang G."/>
        </authorList>
    </citation>
    <scope>NUCLEOTIDE SEQUENCE [LARGE SCALE GENOMIC DNA]</scope>
    <source>
        <strain evidence="1">Treedump-2</strain>
        <tissue evidence="1">Whole body</tissue>
    </source>
</reference>
<dbReference type="STRING" id="520822.A0A195BE18"/>
<dbReference type="AlphaFoldDB" id="A0A195BE18"/>
<dbReference type="Proteomes" id="UP000078540">
    <property type="component" value="Unassembled WGS sequence"/>
</dbReference>
<evidence type="ECO:0000313" key="1">
    <source>
        <dbReference type="EMBL" id="KYM82415.1"/>
    </source>
</evidence>
<dbReference type="EMBL" id="KQ976513">
    <property type="protein sequence ID" value="KYM82415.1"/>
    <property type="molecule type" value="Genomic_DNA"/>
</dbReference>
<accession>A0A195BE18</accession>
<protein>
    <submittedName>
        <fullName evidence="1">Uncharacterized protein</fullName>
    </submittedName>
</protein>
<gene>
    <name evidence="1" type="ORF">ALC53_07203</name>
</gene>
<evidence type="ECO:0000313" key="2">
    <source>
        <dbReference type="Proteomes" id="UP000078540"/>
    </source>
</evidence>
<keyword evidence="2" id="KW-1185">Reference proteome</keyword>
<proteinExistence type="predicted"/>
<name>A0A195BE18_9HYME</name>
<sequence>MRNSEHSFDVNMMHTNESSVKPESIKNFLSYFHTVNPGLSSCFAHDMFEGIIQYVRKIMLILLGFKISVQYFKQVIKHSSCFKNILLSLGKKQLLNAFNLSQENIFSGNFTINDIGNKYNVNNYCPLINEIIKSSISSNKEICISKEICTNHIVDEMRHIKTKISERYSMFKDIDSDNEICSNWNLIEPNNENLDQENLKYSSNAVNDIDKNFHQYLENSGISMAINNNFGIQNKLYHSKDNIEPRFAILQIFSKYFKKDNRKIYF</sequence>